<comment type="similarity">
    <text evidence="4">Belongs to the carotenoid/retinoid oxidoreductase family.</text>
</comment>
<dbReference type="GO" id="GO:0016117">
    <property type="term" value="P:carotenoid biosynthetic process"/>
    <property type="evidence" value="ECO:0007669"/>
    <property type="project" value="UniProtKB-KW"/>
</dbReference>
<dbReference type="RefSeq" id="WP_102239291.1">
    <property type="nucleotide sequence ID" value="NZ_PNHK01000004.1"/>
</dbReference>
<dbReference type="InterPro" id="IPR002937">
    <property type="entry name" value="Amino_oxidase"/>
</dbReference>
<dbReference type="PANTHER" id="PTHR43734:SF1">
    <property type="entry name" value="PHYTOENE DESATURASE"/>
    <property type="match status" value="1"/>
</dbReference>
<dbReference type="Proteomes" id="UP000235598">
    <property type="component" value="Unassembled WGS sequence"/>
</dbReference>
<organism evidence="6 7">
    <name type="scientific">Brevibacterium paucivorans</name>
    <dbReference type="NCBI Taxonomy" id="170994"/>
    <lineage>
        <taxon>Bacteria</taxon>
        <taxon>Bacillati</taxon>
        <taxon>Actinomycetota</taxon>
        <taxon>Actinomycetes</taxon>
        <taxon>Micrococcales</taxon>
        <taxon>Brevibacteriaceae</taxon>
        <taxon>Brevibacterium</taxon>
    </lineage>
</organism>
<proteinExistence type="inferred from homology"/>
<name>A0A2N6VKL7_9MICO</name>
<keyword evidence="2 4" id="KW-0125">Carotenoid biosynthesis</keyword>
<accession>A0A2N6VKL7</accession>
<reference evidence="6 7" key="1">
    <citation type="submission" date="2017-09" db="EMBL/GenBank/DDBJ databases">
        <title>Bacterial strain isolated from the female urinary microbiota.</title>
        <authorList>
            <person name="Thomas-White K."/>
            <person name="Kumar N."/>
            <person name="Forster S."/>
            <person name="Putonti C."/>
            <person name="Lawley T."/>
            <person name="Wolfe A.J."/>
        </authorList>
    </citation>
    <scope>NUCLEOTIDE SEQUENCE [LARGE SCALE GENOMIC DNA]</scope>
    <source>
        <strain evidence="6 7">UMB1301</strain>
    </source>
</reference>
<evidence type="ECO:0000256" key="1">
    <source>
        <dbReference type="ARBA" id="ARBA00004829"/>
    </source>
</evidence>
<dbReference type="SUPFAM" id="SSF51905">
    <property type="entry name" value="FAD/NAD(P)-binding domain"/>
    <property type="match status" value="1"/>
</dbReference>
<dbReference type="PANTHER" id="PTHR43734">
    <property type="entry name" value="PHYTOENE DESATURASE"/>
    <property type="match status" value="1"/>
</dbReference>
<comment type="caution">
    <text evidence="6">The sequence shown here is derived from an EMBL/GenBank/DDBJ whole genome shotgun (WGS) entry which is preliminary data.</text>
</comment>
<dbReference type="GO" id="GO:0016491">
    <property type="term" value="F:oxidoreductase activity"/>
    <property type="evidence" value="ECO:0007669"/>
    <property type="project" value="UniProtKB-KW"/>
</dbReference>
<dbReference type="EMBL" id="PNHK01000004">
    <property type="protein sequence ID" value="PMD04627.1"/>
    <property type="molecule type" value="Genomic_DNA"/>
</dbReference>
<dbReference type="InterPro" id="IPR036188">
    <property type="entry name" value="FAD/NAD-bd_sf"/>
</dbReference>
<sequence length="504" mass="54520">MSETVVIGGGVAGLASAILAADQGHQVTLLEKNPQVGGRAGLHEEAGFAFDTGPSWYLMPQVFERFFASVGEDIAAHLDLVTLDPGYRVSDRGLLDSAPQFTVDVPHGYAGVRALFEQLEPGVGPALDAYVESARDTHDLALEHFLYTRFSSLREFTSPQVARRAHRLPRFLLSPLNTMVSRTVAHPLLRQILGYPAVFLGTEPRRAPSLFHLMSYLDLVDGVRYPRGGMYAIVRALTRLARARGVDIRTSTQVISLQLEGRTIAEVVARTVPDPTSGGSELEIFPAENVIAACDLHHLDTALLPPGRRTRSVRGWGKRDPGIGAVTLLLGVDRKLDALEHHNLFFTRDWDANFDQIFVDGQLPEPASAYVCAPSRTDDTVAPLGCENLFVLIPAPASAHLTGARLGDYASRVIDSLGERVGVPDLESHLLVKKVTGPGDFTTQFNAWRGTALGPANTLFQSAMFRYPVRAPHVDNLVHAGAFAAPGVGLPMCLISAHNAVEAL</sequence>
<evidence type="ECO:0000256" key="3">
    <source>
        <dbReference type="ARBA" id="ARBA00023002"/>
    </source>
</evidence>
<dbReference type="NCBIfam" id="TIGR02734">
    <property type="entry name" value="crtI_fam"/>
    <property type="match status" value="1"/>
</dbReference>
<dbReference type="OrthoDB" id="9774675at2"/>
<dbReference type="Pfam" id="PF01593">
    <property type="entry name" value="Amino_oxidase"/>
    <property type="match status" value="1"/>
</dbReference>
<dbReference type="PRINTS" id="PR00411">
    <property type="entry name" value="PNDRDTASEI"/>
</dbReference>
<dbReference type="Gene3D" id="3.50.50.60">
    <property type="entry name" value="FAD/NAD(P)-binding domain"/>
    <property type="match status" value="2"/>
</dbReference>
<gene>
    <name evidence="6" type="ORF">CJ199_09600</name>
</gene>
<protein>
    <submittedName>
        <fullName evidence="6">Phytoene desaturase</fullName>
    </submittedName>
</protein>
<comment type="pathway">
    <text evidence="1 4">Carotenoid biosynthesis.</text>
</comment>
<feature type="domain" description="Amine oxidase" evidence="5">
    <location>
        <begin position="11"/>
        <end position="503"/>
    </location>
</feature>
<evidence type="ECO:0000259" key="5">
    <source>
        <dbReference type="Pfam" id="PF01593"/>
    </source>
</evidence>
<evidence type="ECO:0000313" key="7">
    <source>
        <dbReference type="Proteomes" id="UP000235598"/>
    </source>
</evidence>
<dbReference type="AlphaFoldDB" id="A0A2N6VKL7"/>
<evidence type="ECO:0000313" key="6">
    <source>
        <dbReference type="EMBL" id="PMD04627.1"/>
    </source>
</evidence>
<evidence type="ECO:0000256" key="4">
    <source>
        <dbReference type="RuleBase" id="RU362075"/>
    </source>
</evidence>
<dbReference type="InterPro" id="IPR014105">
    <property type="entry name" value="Carotenoid/retinoid_OxRdtase"/>
</dbReference>
<evidence type="ECO:0000256" key="2">
    <source>
        <dbReference type="ARBA" id="ARBA00022746"/>
    </source>
</evidence>
<keyword evidence="3 4" id="KW-0560">Oxidoreductase</keyword>